<protein>
    <submittedName>
        <fullName evidence="8">11-beta-hydroxysteroid dehydrogenase 1B-like</fullName>
    </submittedName>
</protein>
<dbReference type="GO" id="GO:0005829">
    <property type="term" value="C:cytosol"/>
    <property type="evidence" value="ECO:0007669"/>
    <property type="project" value="TreeGrafter"/>
</dbReference>
<evidence type="ECO:0000256" key="3">
    <source>
        <dbReference type="ARBA" id="ARBA00022857"/>
    </source>
</evidence>
<dbReference type="PROSITE" id="PS00061">
    <property type="entry name" value="ADH_SHORT"/>
    <property type="match status" value="1"/>
</dbReference>
<evidence type="ECO:0000256" key="2">
    <source>
        <dbReference type="ARBA" id="ARBA00006484"/>
    </source>
</evidence>
<keyword evidence="5" id="KW-0560">Oxidoreductase</keyword>
<evidence type="ECO:0000256" key="6">
    <source>
        <dbReference type="RuleBase" id="RU000363"/>
    </source>
</evidence>
<evidence type="ECO:0000256" key="5">
    <source>
        <dbReference type="ARBA" id="ARBA00023002"/>
    </source>
</evidence>
<keyword evidence="3" id="KW-0521">NADP</keyword>
<gene>
    <name evidence="8" type="ORF">HS088_TW19G00571</name>
</gene>
<organism evidence="8 9">
    <name type="scientific">Tripterygium wilfordii</name>
    <name type="common">Thunder God vine</name>
    <dbReference type="NCBI Taxonomy" id="458696"/>
    <lineage>
        <taxon>Eukaryota</taxon>
        <taxon>Viridiplantae</taxon>
        <taxon>Streptophyta</taxon>
        <taxon>Embryophyta</taxon>
        <taxon>Tracheophyta</taxon>
        <taxon>Spermatophyta</taxon>
        <taxon>Magnoliopsida</taxon>
        <taxon>eudicotyledons</taxon>
        <taxon>Gunneridae</taxon>
        <taxon>Pentapetalae</taxon>
        <taxon>rosids</taxon>
        <taxon>fabids</taxon>
        <taxon>Celastrales</taxon>
        <taxon>Celastraceae</taxon>
        <taxon>Tripterygium</taxon>
    </lineage>
</organism>
<dbReference type="EMBL" id="JAAARO010000019">
    <property type="protein sequence ID" value="KAF5730968.1"/>
    <property type="molecule type" value="Genomic_DNA"/>
</dbReference>
<evidence type="ECO:0000256" key="7">
    <source>
        <dbReference type="SAM" id="Phobius"/>
    </source>
</evidence>
<comment type="caution">
    <text evidence="8">The sequence shown here is derived from an EMBL/GenBank/DDBJ whole genome shotgun (WGS) entry which is preliminary data.</text>
</comment>
<comment type="subcellular location">
    <subcellularLocation>
        <location evidence="1">Membrane</location>
        <topology evidence="1">Single-pass type II membrane protein</topology>
    </subcellularLocation>
</comment>
<sequence length="355" mass="39241">MDIVTNLVDQFLNLVAPPVSFFSLCFFLPPFLLLKSFLSVLGYIFSEDVAGKVVLITGASSGIGENLAYEYARRGDCLALVARRQNRLRAVADNALEIGSPDVIAINGDVSKVEDCRRSVEETINHFGRLDHLVNNAGIGMACMFEESIDTTEFRNIMDTNFWGASFTTRFALPHLRDTKGKIAVLSSASWLPTPRMSIYNASKAALRSLFETLRVEVGSDVKITIVTPGFVESELTRGKFVVRDGKVVVDPDMRDVVVSAMPVAPAAGSAKAIVDSVCRGDRYLTVPSWFRVTYHWKVSCPEVIEWVLRLFFIPSSGSPDEEALSKKIVDYTGIKNILYPSTIQSPELKSRNLK</sequence>
<dbReference type="InterPro" id="IPR002347">
    <property type="entry name" value="SDR_fam"/>
</dbReference>
<dbReference type="GO" id="GO:0016020">
    <property type="term" value="C:membrane"/>
    <property type="evidence" value="ECO:0007669"/>
    <property type="project" value="UniProtKB-SubCell"/>
</dbReference>
<name>A0A7J7C9Z7_TRIWF</name>
<accession>A0A7J7C9Z7</accession>
<dbReference type="Pfam" id="PF00106">
    <property type="entry name" value="adh_short"/>
    <property type="match status" value="1"/>
</dbReference>
<dbReference type="PANTHER" id="PTHR43391:SF89">
    <property type="entry name" value="11-BETA-HYDROXYSTEROID DEHYDROGENASE 1A-RELATED"/>
    <property type="match status" value="1"/>
</dbReference>
<evidence type="ECO:0000256" key="1">
    <source>
        <dbReference type="ARBA" id="ARBA00004606"/>
    </source>
</evidence>
<dbReference type="Proteomes" id="UP000593562">
    <property type="component" value="Unassembled WGS sequence"/>
</dbReference>
<comment type="similarity">
    <text evidence="2 6">Belongs to the short-chain dehydrogenases/reductases (SDR) family.</text>
</comment>
<dbReference type="SUPFAM" id="SSF51735">
    <property type="entry name" value="NAD(P)-binding Rossmann-fold domains"/>
    <property type="match status" value="1"/>
</dbReference>
<keyword evidence="7" id="KW-1133">Transmembrane helix</keyword>
<feature type="transmembrane region" description="Helical" evidence="7">
    <location>
        <begin position="20"/>
        <end position="45"/>
    </location>
</feature>
<dbReference type="PRINTS" id="PR00080">
    <property type="entry name" value="SDRFAMILY"/>
</dbReference>
<proteinExistence type="inferred from homology"/>
<dbReference type="FunCoup" id="A0A7J7C9Z7">
    <property type="interactions" value="148"/>
</dbReference>
<reference evidence="8 9" key="1">
    <citation type="journal article" date="2020" name="Nat. Commun.">
        <title>Genome of Tripterygium wilfordii and identification of cytochrome P450 involved in triptolide biosynthesis.</title>
        <authorList>
            <person name="Tu L."/>
            <person name="Su P."/>
            <person name="Zhang Z."/>
            <person name="Gao L."/>
            <person name="Wang J."/>
            <person name="Hu T."/>
            <person name="Zhou J."/>
            <person name="Zhang Y."/>
            <person name="Zhao Y."/>
            <person name="Liu Y."/>
            <person name="Song Y."/>
            <person name="Tong Y."/>
            <person name="Lu Y."/>
            <person name="Yang J."/>
            <person name="Xu C."/>
            <person name="Jia M."/>
            <person name="Peters R.J."/>
            <person name="Huang L."/>
            <person name="Gao W."/>
        </authorList>
    </citation>
    <scope>NUCLEOTIDE SEQUENCE [LARGE SCALE GENOMIC DNA]</scope>
    <source>
        <strain evidence="9">cv. XIE 37</strain>
        <tissue evidence="8">Leaf</tissue>
    </source>
</reference>
<dbReference type="AlphaFoldDB" id="A0A7J7C9Z7"/>
<dbReference type="GO" id="GO:0072582">
    <property type="term" value="F:17-beta-hydroxysteroid dehydrogenase (NADP+) activity"/>
    <property type="evidence" value="ECO:0007669"/>
    <property type="project" value="TreeGrafter"/>
</dbReference>
<evidence type="ECO:0000256" key="4">
    <source>
        <dbReference type="ARBA" id="ARBA00022968"/>
    </source>
</evidence>
<evidence type="ECO:0000313" key="9">
    <source>
        <dbReference type="Proteomes" id="UP000593562"/>
    </source>
</evidence>
<keyword evidence="7" id="KW-0812">Transmembrane</keyword>
<dbReference type="PRINTS" id="PR00081">
    <property type="entry name" value="GDHRDH"/>
</dbReference>
<keyword evidence="4" id="KW-0735">Signal-anchor</keyword>
<keyword evidence="7" id="KW-0472">Membrane</keyword>
<dbReference type="InterPro" id="IPR020904">
    <property type="entry name" value="Sc_DH/Rdtase_CS"/>
</dbReference>
<keyword evidence="9" id="KW-1185">Reference proteome</keyword>
<dbReference type="InterPro" id="IPR036291">
    <property type="entry name" value="NAD(P)-bd_dom_sf"/>
</dbReference>
<dbReference type="Gene3D" id="3.40.50.720">
    <property type="entry name" value="NAD(P)-binding Rossmann-like Domain"/>
    <property type="match status" value="1"/>
</dbReference>
<dbReference type="GO" id="GO:0008202">
    <property type="term" value="P:steroid metabolic process"/>
    <property type="evidence" value="ECO:0007669"/>
    <property type="project" value="TreeGrafter"/>
</dbReference>
<dbReference type="InParanoid" id="A0A7J7C9Z7"/>
<evidence type="ECO:0000313" key="8">
    <source>
        <dbReference type="EMBL" id="KAF5730968.1"/>
    </source>
</evidence>
<dbReference type="PANTHER" id="PTHR43391">
    <property type="entry name" value="RETINOL DEHYDROGENASE-RELATED"/>
    <property type="match status" value="1"/>
</dbReference>